<gene>
    <name evidence="2" type="ORF">SPPG_01351</name>
</gene>
<feature type="region of interest" description="Disordered" evidence="1">
    <location>
        <begin position="1"/>
        <end position="66"/>
    </location>
</feature>
<reference evidence="2 3" key="1">
    <citation type="submission" date="2009-08" db="EMBL/GenBank/DDBJ databases">
        <title>The Genome Sequence of Spizellomyces punctatus strain DAOM BR117.</title>
        <authorList>
            <consortium name="The Broad Institute Genome Sequencing Platform"/>
            <person name="Russ C."/>
            <person name="Cuomo C."/>
            <person name="Shea T."/>
            <person name="Young S.K."/>
            <person name="Zeng Q."/>
            <person name="Koehrsen M."/>
            <person name="Haas B."/>
            <person name="Borodovsky M."/>
            <person name="Guigo R."/>
            <person name="Alvarado L."/>
            <person name="Berlin A."/>
            <person name="Bochicchio J."/>
            <person name="Borenstein D."/>
            <person name="Chapman S."/>
            <person name="Chen Z."/>
            <person name="Engels R."/>
            <person name="Freedman E."/>
            <person name="Gellesch M."/>
            <person name="Goldberg J."/>
            <person name="Griggs A."/>
            <person name="Gujja S."/>
            <person name="Heiman D."/>
            <person name="Hepburn T."/>
            <person name="Howarth C."/>
            <person name="Jen D."/>
            <person name="Larson L."/>
            <person name="Lewis B."/>
            <person name="Mehta T."/>
            <person name="Park D."/>
            <person name="Pearson M."/>
            <person name="Roberts A."/>
            <person name="Saif S."/>
            <person name="Shenoy N."/>
            <person name="Sisk P."/>
            <person name="Stolte C."/>
            <person name="Sykes S."/>
            <person name="Thomson T."/>
            <person name="Walk T."/>
            <person name="White J."/>
            <person name="Yandava C."/>
            <person name="Burger G."/>
            <person name="Gray M.W."/>
            <person name="Holland P.W.H."/>
            <person name="King N."/>
            <person name="Lang F.B.F."/>
            <person name="Roger A.J."/>
            <person name="Ruiz-Trillo I."/>
            <person name="Lander E."/>
            <person name="Nusbaum C."/>
        </authorList>
    </citation>
    <scope>NUCLEOTIDE SEQUENCE [LARGE SCALE GENOMIC DNA]</scope>
    <source>
        <strain evidence="2 3">DAOM BR117</strain>
    </source>
</reference>
<dbReference type="RefSeq" id="XP_016611936.1">
    <property type="nucleotide sequence ID" value="XM_016749670.1"/>
</dbReference>
<proteinExistence type="predicted"/>
<dbReference type="GeneID" id="27685019"/>
<dbReference type="VEuPathDB" id="FungiDB:SPPG_01351"/>
<feature type="region of interest" description="Disordered" evidence="1">
    <location>
        <begin position="102"/>
        <end position="123"/>
    </location>
</feature>
<keyword evidence="3" id="KW-1185">Reference proteome</keyword>
<dbReference type="Proteomes" id="UP000053201">
    <property type="component" value="Unassembled WGS sequence"/>
</dbReference>
<dbReference type="EMBL" id="KQ257451">
    <property type="protein sequence ID" value="KND03897.1"/>
    <property type="molecule type" value="Genomic_DNA"/>
</dbReference>
<protein>
    <submittedName>
        <fullName evidence="2">Uncharacterized protein</fullName>
    </submittedName>
</protein>
<accession>A0A0L0HS34</accession>
<evidence type="ECO:0000313" key="3">
    <source>
        <dbReference type="Proteomes" id="UP000053201"/>
    </source>
</evidence>
<dbReference type="OrthoDB" id="10290379at2759"/>
<evidence type="ECO:0000256" key="1">
    <source>
        <dbReference type="SAM" id="MobiDB-lite"/>
    </source>
</evidence>
<organism evidence="2 3">
    <name type="scientific">Spizellomyces punctatus (strain DAOM BR117)</name>
    <dbReference type="NCBI Taxonomy" id="645134"/>
    <lineage>
        <taxon>Eukaryota</taxon>
        <taxon>Fungi</taxon>
        <taxon>Fungi incertae sedis</taxon>
        <taxon>Chytridiomycota</taxon>
        <taxon>Chytridiomycota incertae sedis</taxon>
        <taxon>Chytridiomycetes</taxon>
        <taxon>Spizellomycetales</taxon>
        <taxon>Spizellomycetaceae</taxon>
        <taxon>Spizellomyces</taxon>
    </lineage>
</organism>
<sequence length="177" mass="19226">MSWDFPFESSSPSTFAYPPPAPVSDPVRKVIIRRTLQQRAAPTEAGSEAGDGEYGAPPSRTAVDKQVVSSTEILGVANAGQEVIPPTPQLKEKSGFDTSIHDNVEAVPPLSDGGIKNDDQATQVSVKASNVDLRTLAMRGVLSEEDVHRKLEELKAEKHEIFNRLRKLQQERSHGGT</sequence>
<evidence type="ECO:0000313" key="2">
    <source>
        <dbReference type="EMBL" id="KND03897.1"/>
    </source>
</evidence>
<dbReference type="AlphaFoldDB" id="A0A0L0HS34"/>
<name>A0A0L0HS34_SPIPD</name>
<dbReference type="InParanoid" id="A0A0L0HS34"/>